<dbReference type="AlphaFoldDB" id="A0A0P0Z6F0"/>
<reference evidence="3" key="1">
    <citation type="journal article" date="2015" name="Proc. Natl. Acad. Sci. U.S.A.">
        <title>Bacterial clade with the ribosomal RNA operon on a small plasmid rather than the chromosome.</title>
        <authorList>
            <person name="Anda M."/>
            <person name="Ohtsubo Y."/>
            <person name="Okubo T."/>
            <person name="Sugawara M."/>
            <person name="Nagata Y."/>
            <person name="Tsuda M."/>
            <person name="Minamisawa K."/>
            <person name="Mitsui H."/>
        </authorList>
    </citation>
    <scope>NUCLEOTIDE SEQUENCE</scope>
    <source>
        <strain evidence="3">DSM 21871</strain>
    </source>
</reference>
<evidence type="ECO:0000256" key="1">
    <source>
        <dbReference type="SAM" id="MobiDB-lite"/>
    </source>
</evidence>
<dbReference type="Gene3D" id="3.30.70.1070">
    <property type="entry name" value="Sporulation related repeat"/>
    <property type="match status" value="1"/>
</dbReference>
<feature type="region of interest" description="Disordered" evidence="1">
    <location>
        <begin position="1"/>
        <end position="22"/>
    </location>
</feature>
<name>A0A0P0Z6F0_9HYPH</name>
<feature type="region of interest" description="Disordered" evidence="1">
    <location>
        <begin position="467"/>
        <end position="494"/>
    </location>
</feature>
<feature type="domain" description="SPOR" evidence="2">
    <location>
        <begin position="559"/>
        <end position="642"/>
    </location>
</feature>
<accession>A0A0P0Z6F0</accession>
<evidence type="ECO:0000259" key="2">
    <source>
        <dbReference type="PROSITE" id="PS51724"/>
    </source>
</evidence>
<feature type="compositionally biased region" description="Polar residues" evidence="1">
    <location>
        <begin position="218"/>
        <end position="229"/>
    </location>
</feature>
<dbReference type="InterPro" id="IPR007730">
    <property type="entry name" value="SPOR-like_dom"/>
</dbReference>
<feature type="region of interest" description="Disordered" evidence="1">
    <location>
        <begin position="214"/>
        <end position="236"/>
    </location>
</feature>
<dbReference type="InterPro" id="IPR036680">
    <property type="entry name" value="SPOR-like_sf"/>
</dbReference>
<organism evidence="3">
    <name type="scientific">Aurantimonas manganoxydans</name>
    <dbReference type="NCBI Taxonomy" id="651183"/>
    <lineage>
        <taxon>Bacteria</taxon>
        <taxon>Pseudomonadati</taxon>
        <taxon>Pseudomonadota</taxon>
        <taxon>Alphaproteobacteria</taxon>
        <taxon>Hyphomicrobiales</taxon>
        <taxon>Aurantimonadaceae</taxon>
        <taxon>Aurantimonas</taxon>
    </lineage>
</organism>
<dbReference type="GO" id="GO:0042834">
    <property type="term" value="F:peptidoglycan binding"/>
    <property type="evidence" value="ECO:0007669"/>
    <property type="project" value="InterPro"/>
</dbReference>
<dbReference type="SUPFAM" id="SSF110997">
    <property type="entry name" value="Sporulation related repeat"/>
    <property type="match status" value="1"/>
</dbReference>
<evidence type="ECO:0000313" key="3">
    <source>
        <dbReference type="EMBL" id="BAT29279.1"/>
    </source>
</evidence>
<dbReference type="Pfam" id="PF05036">
    <property type="entry name" value="SPOR"/>
    <property type="match status" value="1"/>
</dbReference>
<dbReference type="EMBL" id="LC066380">
    <property type="protein sequence ID" value="BAT29279.1"/>
    <property type="molecule type" value="Genomic_DNA"/>
</dbReference>
<protein>
    <recommendedName>
        <fullName evidence="2">SPOR domain-containing protein</fullName>
    </recommendedName>
</protein>
<dbReference type="PROSITE" id="PS51724">
    <property type="entry name" value="SPOR"/>
    <property type="match status" value="1"/>
</dbReference>
<proteinExistence type="predicted"/>
<feature type="compositionally biased region" description="Low complexity" evidence="1">
    <location>
        <begin position="467"/>
        <end position="483"/>
    </location>
</feature>
<sequence length="642" mass="65188">MSTGDMNGAGSKTDRLTATPDEDPFADLAKLIDQPWGAEPAVRAERDIAAAPTGDATGFDEEALAGVLDEEFNRSFESMDDFAAPAMAADAPSRDDEAITNSYANWVSPRGAAAATTGFAGQPRSATPPAAPEAQLDAAIDDELEVALRGLSAPANPRGTPLHHSEAFAPARVEPAPMPQASTKPLDDFDELIASELAAMTTTPQVQRVNEAWDGSDTRTAASGPSAPQHSHAGLAQDDSNAFGVESLDDRFDDGRGVRGASQRAAGAMLAAGQGRFSPRSFGFGASVLVIALLGGVGAYYASGSGGVAGSDEVLIVRADPEPVKVAPKDPGGRAVPNQNKAVYERVQSADADIKPSQTTLLSAAEEPLELPSQVANDLPGVDLSPIGSARAASNGIGDGSVRVADASASAEPIAVLTPRRVRTLTVRPDGTLVTEDTVPETSMADLRGENPAMIPASSRPVELATDAADAATTETADDTASAGQPAPGMPVPAMKPTRPATAATRVAALATAQPEPQVSPAAIAPAPTPVAPEPAVDSATETASIAAQPAAAPAAGTASAGDGYYVQISSQPSETAARESSQALGQRYAGVIGGRNLVIQSADIPGKGTYYRVRVATGSKDEATSLCSQLKSAGGSCFVAR</sequence>